<feature type="transmembrane region" description="Helical" evidence="1">
    <location>
        <begin position="85"/>
        <end position="113"/>
    </location>
</feature>
<dbReference type="Proteomes" id="UP001176429">
    <property type="component" value="Unassembled WGS sequence"/>
</dbReference>
<keyword evidence="1" id="KW-0812">Transmembrane</keyword>
<feature type="transmembrane region" description="Helical" evidence="1">
    <location>
        <begin position="56"/>
        <end position="73"/>
    </location>
</feature>
<keyword evidence="1" id="KW-1133">Transmembrane helix</keyword>
<name>A0ABT9BLF3_9BACT</name>
<accession>A0ABT9BLF3</accession>
<proteinExistence type="predicted"/>
<evidence type="ECO:0000256" key="1">
    <source>
        <dbReference type="SAM" id="Phobius"/>
    </source>
</evidence>
<dbReference type="EMBL" id="JAUQSY010000020">
    <property type="protein sequence ID" value="MDO7877496.1"/>
    <property type="molecule type" value="Genomic_DNA"/>
</dbReference>
<keyword evidence="3" id="KW-1185">Reference proteome</keyword>
<organism evidence="2 3">
    <name type="scientific">Hymenobacter aranciens</name>
    <dbReference type="NCBI Taxonomy" id="3063996"/>
    <lineage>
        <taxon>Bacteria</taxon>
        <taxon>Pseudomonadati</taxon>
        <taxon>Bacteroidota</taxon>
        <taxon>Cytophagia</taxon>
        <taxon>Cytophagales</taxon>
        <taxon>Hymenobacteraceae</taxon>
        <taxon>Hymenobacter</taxon>
    </lineage>
</organism>
<gene>
    <name evidence="2" type="ORF">Q5H93_22345</name>
</gene>
<evidence type="ECO:0000313" key="2">
    <source>
        <dbReference type="EMBL" id="MDO7877496.1"/>
    </source>
</evidence>
<sequence>MPDQNLPQYQALGNEDASRTVVRVAVQTGLGASLLCGLWVLGLHLTDNNAFGPKRLIAYFVVPLLVVASQWLLKQALAPLKAGFLRAWAVGSMTAVVAATVTALSVLGVGKLVGPAAMERNRQEMLSIAKVERANIEKLSGKAGYKAQVAYLAHISIEDIALNDFRTLLLAAFLALPGAVFFRE</sequence>
<feature type="transmembrane region" description="Helical" evidence="1">
    <location>
        <begin position="20"/>
        <end position="44"/>
    </location>
</feature>
<protein>
    <submittedName>
        <fullName evidence="2">DUF4199 family protein</fullName>
    </submittedName>
</protein>
<keyword evidence="1" id="KW-0472">Membrane</keyword>
<evidence type="ECO:0000313" key="3">
    <source>
        <dbReference type="Proteomes" id="UP001176429"/>
    </source>
</evidence>
<comment type="caution">
    <text evidence="2">The sequence shown here is derived from an EMBL/GenBank/DDBJ whole genome shotgun (WGS) entry which is preliminary data.</text>
</comment>
<dbReference type="InterPro" id="IPR025250">
    <property type="entry name" value="DUF4199"/>
</dbReference>
<dbReference type="Pfam" id="PF13858">
    <property type="entry name" value="DUF4199"/>
    <property type="match status" value="1"/>
</dbReference>
<reference evidence="2" key="1">
    <citation type="submission" date="2023-07" db="EMBL/GenBank/DDBJ databases">
        <authorList>
            <person name="Kim M.K."/>
        </authorList>
    </citation>
    <scope>NUCLEOTIDE SEQUENCE</scope>
    <source>
        <strain evidence="2">ASUV-10-1</strain>
    </source>
</reference>
<dbReference type="RefSeq" id="WP_305008933.1">
    <property type="nucleotide sequence ID" value="NZ_JAUQSY010000020.1"/>
</dbReference>